<sequence length="89" mass="10242">MKGIPTEKFDIVDSWWTVSSIIQSTLMTTTDVLRSQRPQQRTMSTPKNTPSKTRNAIWEVAEDITIKAEEIVDSLDDDAYEHHGFDHHL</sequence>
<keyword evidence="3" id="KW-1185">Reference proteome</keyword>
<accession>A0A9P7MJ67</accession>
<name>A0A9P7MJ67_9HYPO</name>
<gene>
    <name evidence="2" type="ORF">E4U60_006849</name>
</gene>
<evidence type="ECO:0000313" key="2">
    <source>
        <dbReference type="EMBL" id="KAG5949258.1"/>
    </source>
</evidence>
<dbReference type="Proteomes" id="UP000706124">
    <property type="component" value="Unassembled WGS sequence"/>
</dbReference>
<protein>
    <submittedName>
        <fullName evidence="2">Uncharacterized protein</fullName>
    </submittedName>
</protein>
<organism evidence="2 3">
    <name type="scientific">Claviceps pazoutovae</name>
    <dbReference type="NCBI Taxonomy" id="1649127"/>
    <lineage>
        <taxon>Eukaryota</taxon>
        <taxon>Fungi</taxon>
        <taxon>Dikarya</taxon>
        <taxon>Ascomycota</taxon>
        <taxon>Pezizomycotina</taxon>
        <taxon>Sordariomycetes</taxon>
        <taxon>Hypocreomycetidae</taxon>
        <taxon>Hypocreales</taxon>
        <taxon>Clavicipitaceae</taxon>
        <taxon>Claviceps</taxon>
    </lineage>
</organism>
<evidence type="ECO:0000313" key="3">
    <source>
        <dbReference type="Proteomes" id="UP000706124"/>
    </source>
</evidence>
<feature type="region of interest" description="Disordered" evidence="1">
    <location>
        <begin position="33"/>
        <end position="52"/>
    </location>
</feature>
<comment type="caution">
    <text evidence="2">The sequence shown here is derived from an EMBL/GenBank/DDBJ whole genome shotgun (WGS) entry which is preliminary data.</text>
</comment>
<dbReference type="AlphaFoldDB" id="A0A9P7MJ67"/>
<reference evidence="2 3" key="1">
    <citation type="journal article" date="2020" name="bioRxiv">
        <title>Whole genome comparisons of ergot fungi reveals the divergence and evolution of species within the genus Claviceps are the result of varying mechanisms driving genome evolution and host range expansion.</title>
        <authorList>
            <person name="Wyka S.A."/>
            <person name="Mondo S.J."/>
            <person name="Liu M."/>
            <person name="Dettman J."/>
            <person name="Nalam V."/>
            <person name="Broders K.D."/>
        </authorList>
    </citation>
    <scope>NUCLEOTIDE SEQUENCE [LARGE SCALE GENOMIC DNA]</scope>
    <source>
        <strain evidence="2 3">CCC 1485</strain>
    </source>
</reference>
<evidence type="ECO:0000256" key="1">
    <source>
        <dbReference type="SAM" id="MobiDB-lite"/>
    </source>
</evidence>
<proteinExistence type="predicted"/>
<dbReference type="EMBL" id="SRPO01000007">
    <property type="protein sequence ID" value="KAG5949258.1"/>
    <property type="molecule type" value="Genomic_DNA"/>
</dbReference>